<dbReference type="InterPro" id="IPR033985">
    <property type="entry name" value="SusD-like_N"/>
</dbReference>
<dbReference type="InterPro" id="IPR012944">
    <property type="entry name" value="SusD_RagB_dom"/>
</dbReference>
<keyword evidence="4" id="KW-0472">Membrane</keyword>
<dbReference type="CDD" id="cd08977">
    <property type="entry name" value="SusD"/>
    <property type="match status" value="1"/>
</dbReference>
<evidence type="ECO:0000256" key="4">
    <source>
        <dbReference type="ARBA" id="ARBA00023136"/>
    </source>
</evidence>
<protein>
    <submittedName>
        <fullName evidence="8">RagB/SusD family nutrient uptake outer membrane protein</fullName>
    </submittedName>
</protein>
<evidence type="ECO:0000313" key="9">
    <source>
        <dbReference type="Proteomes" id="UP000594759"/>
    </source>
</evidence>
<accession>A0A7U3SQ42</accession>
<reference evidence="8 9" key="1">
    <citation type="submission" date="2020-11" db="EMBL/GenBank/DDBJ databases">
        <title>Pedobacter endophytica, an endophytic bacteria isolated form Carex pumila.</title>
        <authorList>
            <person name="Peng Y."/>
            <person name="Jiang L."/>
            <person name="Lee J."/>
        </authorList>
    </citation>
    <scope>NUCLEOTIDE SEQUENCE [LARGE SCALE GENOMIC DNA]</scope>
    <source>
        <strain evidence="8 9">JBR3-12</strain>
    </source>
</reference>
<keyword evidence="3" id="KW-0732">Signal</keyword>
<evidence type="ECO:0000256" key="3">
    <source>
        <dbReference type="ARBA" id="ARBA00022729"/>
    </source>
</evidence>
<keyword evidence="5" id="KW-0998">Cell outer membrane</keyword>
<dbReference type="GO" id="GO:0009279">
    <property type="term" value="C:cell outer membrane"/>
    <property type="evidence" value="ECO:0007669"/>
    <property type="project" value="UniProtKB-SubCell"/>
</dbReference>
<organism evidence="8 9">
    <name type="scientific">Pedobacter endophyticus</name>
    <dbReference type="NCBI Taxonomy" id="2789740"/>
    <lineage>
        <taxon>Bacteria</taxon>
        <taxon>Pseudomonadati</taxon>
        <taxon>Bacteroidota</taxon>
        <taxon>Sphingobacteriia</taxon>
        <taxon>Sphingobacteriales</taxon>
        <taxon>Sphingobacteriaceae</taxon>
        <taxon>Pedobacter</taxon>
    </lineage>
</organism>
<proteinExistence type="inferred from homology"/>
<dbReference type="InterPro" id="IPR011990">
    <property type="entry name" value="TPR-like_helical_dom_sf"/>
</dbReference>
<evidence type="ECO:0000256" key="5">
    <source>
        <dbReference type="ARBA" id="ARBA00023237"/>
    </source>
</evidence>
<dbReference type="PROSITE" id="PS51257">
    <property type="entry name" value="PROKAR_LIPOPROTEIN"/>
    <property type="match status" value="1"/>
</dbReference>
<sequence length="473" mass="52265">MKKILIIMLSIMAMGCEKELDIAPQSSFTTENFYRNQNDIEQVVTSAYAFLQSEGQYGENFHFFMEVRADNSVETGLTTRGGSFGEFEVFNINPSNSVLNETWTDCYKGIQSCNIVINRIDAIPGMSQNLKDVRKGEALFIRALTYFNLVRIWGDVPLVLKETVNPFDYFDIGKTAAATIYAQIETDLQTAANFLPIAQSQVGRATKGAAQALLGKVYLTQNKYGPCITTLRALNGYGYEIVGSYAQVFGPQFENSKESIFEIQFTGGIGGEGTALTNLFTPLGANSIVNNIGTPSGHNSPTKELRDAYAANDLRKAVTIGEVNGKLYPKKYITEPKGPNDSDVNVVVLRYADVLLMLAEALNEQGYSADANGEAFKLINQIRNRAGLSNYTPAMLPNQSSFRDAVAKERRFELAFENHRWFDLVRTGKFVSVMNSSSQEAGPFTVSQNNAVYPIPLAQIDINPTKIKQNEGY</sequence>
<dbReference type="Gene3D" id="1.25.40.390">
    <property type="match status" value="1"/>
</dbReference>
<feature type="domain" description="SusD-like N-terminal" evidence="7">
    <location>
        <begin position="20"/>
        <end position="219"/>
    </location>
</feature>
<dbReference type="RefSeq" id="WP_196098031.1">
    <property type="nucleotide sequence ID" value="NZ_CP064939.1"/>
</dbReference>
<dbReference type="Proteomes" id="UP000594759">
    <property type="component" value="Chromosome"/>
</dbReference>
<comment type="subcellular location">
    <subcellularLocation>
        <location evidence="1">Cell outer membrane</location>
    </subcellularLocation>
</comment>
<dbReference type="SUPFAM" id="SSF48452">
    <property type="entry name" value="TPR-like"/>
    <property type="match status" value="1"/>
</dbReference>
<gene>
    <name evidence="8" type="ORF">IZT61_15890</name>
</gene>
<evidence type="ECO:0000259" key="6">
    <source>
        <dbReference type="Pfam" id="PF07980"/>
    </source>
</evidence>
<evidence type="ECO:0000256" key="2">
    <source>
        <dbReference type="ARBA" id="ARBA00006275"/>
    </source>
</evidence>
<comment type="similarity">
    <text evidence="2">Belongs to the SusD family.</text>
</comment>
<keyword evidence="9" id="KW-1185">Reference proteome</keyword>
<dbReference type="AlphaFoldDB" id="A0A7U3SQ42"/>
<evidence type="ECO:0000259" key="7">
    <source>
        <dbReference type="Pfam" id="PF14322"/>
    </source>
</evidence>
<dbReference type="Pfam" id="PF14322">
    <property type="entry name" value="SusD-like_3"/>
    <property type="match status" value="1"/>
</dbReference>
<evidence type="ECO:0000256" key="1">
    <source>
        <dbReference type="ARBA" id="ARBA00004442"/>
    </source>
</evidence>
<dbReference type="KEGG" id="pex:IZT61_15890"/>
<feature type="domain" description="RagB/SusD" evidence="6">
    <location>
        <begin position="324"/>
        <end position="473"/>
    </location>
</feature>
<dbReference type="EMBL" id="CP064939">
    <property type="protein sequence ID" value="QPH38554.1"/>
    <property type="molecule type" value="Genomic_DNA"/>
</dbReference>
<evidence type="ECO:0000313" key="8">
    <source>
        <dbReference type="EMBL" id="QPH38554.1"/>
    </source>
</evidence>
<dbReference type="Pfam" id="PF07980">
    <property type="entry name" value="SusD_RagB"/>
    <property type="match status" value="1"/>
</dbReference>
<name>A0A7U3SQ42_9SPHI</name>